<sequence>MRSDPPSNRRVAWVTLLTRKSYIPGTVLLAHSLQKQKSQYPLIVLYTPSLPSECLPALYREASLTNATLHPIQPLVPKEQRNLIAARFGDTWTKLRIFELFEYERLVFLDADMLVFRNMDELFDIELPGRDWIAANHCCVCNLDNDEWAPADWKKENCAYTGRTHPSCLDNPSRVPEPGTGLPTHTLLNSGLFICTPNPKLWKDILDFLETSPLVKDFMFPDQDFLAEFFRGKWKAIGYQYNALKTMRYWHPEMWRDEEVRNLHYIVDKPWSKRVGSDGAAGYLGHDGTTHQWWWDEFAKWEQERKGMGEQDILIMFGRRAGKMGSGVKTKTPTRKQPAYCRLYLYEISLLGSTIFRLTMGSRHVKHLRKAQVQHAVRDLSTTSLPSPEYILHRNDDKKKKRKKKKKNPAAAKKWICAP</sequence>
<dbReference type="InterPro" id="IPR029044">
    <property type="entry name" value="Nucleotide-diphossugar_trans"/>
</dbReference>
<dbReference type="OrthoDB" id="2014201at2759"/>
<dbReference type="AlphaFoldDB" id="K1X305"/>
<dbReference type="CDD" id="cd02537">
    <property type="entry name" value="GT8_Glycogenin"/>
    <property type="match status" value="1"/>
</dbReference>
<evidence type="ECO:0000256" key="1">
    <source>
        <dbReference type="SAM" id="MobiDB-lite"/>
    </source>
</evidence>
<dbReference type="GO" id="GO:0016757">
    <property type="term" value="F:glycosyltransferase activity"/>
    <property type="evidence" value="ECO:0007669"/>
    <property type="project" value="InterPro"/>
</dbReference>
<dbReference type="Proteomes" id="UP000006753">
    <property type="component" value="Unassembled WGS sequence"/>
</dbReference>
<dbReference type="eggNOG" id="KOG1950">
    <property type="taxonomic scope" value="Eukaryota"/>
</dbReference>
<accession>K1X305</accession>
<gene>
    <name evidence="2" type="ORF">MBM_02644</name>
</gene>
<dbReference type="STRING" id="1072389.K1X305"/>
<dbReference type="InParanoid" id="K1X305"/>
<dbReference type="EMBL" id="JH921431">
    <property type="protein sequence ID" value="EKD19407.1"/>
    <property type="molecule type" value="Genomic_DNA"/>
</dbReference>
<proteinExistence type="predicted"/>
<dbReference type="Pfam" id="PF01501">
    <property type="entry name" value="Glyco_transf_8"/>
    <property type="match status" value="1"/>
</dbReference>
<dbReference type="InterPro" id="IPR050587">
    <property type="entry name" value="GNT1/Glycosyltrans_8"/>
</dbReference>
<dbReference type="OMA" id="HVCVCNL"/>
<dbReference type="SUPFAM" id="SSF53448">
    <property type="entry name" value="Nucleotide-diphospho-sugar transferases"/>
    <property type="match status" value="1"/>
</dbReference>
<feature type="compositionally biased region" description="Basic residues" evidence="1">
    <location>
        <begin position="399"/>
        <end position="408"/>
    </location>
</feature>
<evidence type="ECO:0000313" key="3">
    <source>
        <dbReference type="Proteomes" id="UP000006753"/>
    </source>
</evidence>
<feature type="compositionally biased region" description="Low complexity" evidence="1">
    <location>
        <begin position="409"/>
        <end position="419"/>
    </location>
</feature>
<name>K1X305_MARBU</name>
<keyword evidence="2" id="KW-0808">Transferase</keyword>
<organism evidence="2 3">
    <name type="scientific">Marssonina brunnea f. sp. multigermtubi (strain MB_m1)</name>
    <name type="common">Marssonina leaf spot fungus</name>
    <dbReference type="NCBI Taxonomy" id="1072389"/>
    <lineage>
        <taxon>Eukaryota</taxon>
        <taxon>Fungi</taxon>
        <taxon>Dikarya</taxon>
        <taxon>Ascomycota</taxon>
        <taxon>Pezizomycotina</taxon>
        <taxon>Leotiomycetes</taxon>
        <taxon>Helotiales</taxon>
        <taxon>Drepanopezizaceae</taxon>
        <taxon>Drepanopeziza</taxon>
    </lineage>
</organism>
<protein>
    <submittedName>
        <fullName evidence="2">Glycosyl transferase family protein</fullName>
    </submittedName>
</protein>
<keyword evidence="3" id="KW-1185">Reference proteome</keyword>
<dbReference type="InterPro" id="IPR002495">
    <property type="entry name" value="Glyco_trans_8"/>
</dbReference>
<evidence type="ECO:0000313" key="2">
    <source>
        <dbReference type="EMBL" id="EKD19407.1"/>
    </source>
</evidence>
<dbReference type="PANTHER" id="PTHR11183">
    <property type="entry name" value="GLYCOGENIN SUBFAMILY MEMBER"/>
    <property type="match status" value="1"/>
</dbReference>
<dbReference type="HOGENOM" id="CLU_049943_1_0_1"/>
<feature type="region of interest" description="Disordered" evidence="1">
    <location>
        <begin position="388"/>
        <end position="419"/>
    </location>
</feature>
<dbReference type="Gene3D" id="3.90.550.10">
    <property type="entry name" value="Spore Coat Polysaccharide Biosynthesis Protein SpsA, Chain A"/>
    <property type="match status" value="1"/>
</dbReference>
<reference evidence="2 3" key="1">
    <citation type="journal article" date="2012" name="BMC Genomics">
        <title>Sequencing the genome of Marssonina brunnea reveals fungus-poplar co-evolution.</title>
        <authorList>
            <person name="Zhu S."/>
            <person name="Cao Y.-Z."/>
            <person name="Jiang C."/>
            <person name="Tan B.-Y."/>
            <person name="Wang Z."/>
            <person name="Feng S."/>
            <person name="Zhang L."/>
            <person name="Su X.-H."/>
            <person name="Brejova B."/>
            <person name="Vinar T."/>
            <person name="Xu M."/>
            <person name="Wang M.-X."/>
            <person name="Zhang S.-G."/>
            <person name="Huang M.-R."/>
            <person name="Wu R."/>
            <person name="Zhou Y."/>
        </authorList>
    </citation>
    <scope>NUCLEOTIDE SEQUENCE [LARGE SCALE GENOMIC DNA]</scope>
    <source>
        <strain evidence="2 3">MB_m1</strain>
    </source>
</reference>
<dbReference type="KEGG" id="mbe:MBM_02644"/>